<evidence type="ECO:0000313" key="9">
    <source>
        <dbReference type="EMBL" id="OWQ49626.1"/>
    </source>
</evidence>
<keyword evidence="3" id="KW-0285">Flavoprotein</keyword>
<gene>
    <name evidence="9" type="ORF">CEE60_19035</name>
</gene>
<dbReference type="CDD" id="cd02149">
    <property type="entry name" value="NfsB-like"/>
    <property type="match status" value="1"/>
</dbReference>
<dbReference type="PANTHER" id="PTHR23026:SF125">
    <property type="entry name" value="OXYGEN-INSENSITIVE NAD(P)H NITROREDUCTASE"/>
    <property type="match status" value="1"/>
</dbReference>
<dbReference type="EMBL" id="NIVS01000058">
    <property type="protein sequence ID" value="OWQ49626.1"/>
    <property type="molecule type" value="Genomic_DNA"/>
</dbReference>
<dbReference type="InterPro" id="IPR029479">
    <property type="entry name" value="Nitroreductase"/>
</dbReference>
<dbReference type="NCBIfam" id="NF008275">
    <property type="entry name" value="PRK11053.1"/>
    <property type="match status" value="1"/>
</dbReference>
<evidence type="ECO:0000256" key="6">
    <source>
        <dbReference type="ARBA" id="ARBA00023002"/>
    </source>
</evidence>
<evidence type="ECO:0000256" key="7">
    <source>
        <dbReference type="ARBA" id="ARBA00023027"/>
    </source>
</evidence>
<dbReference type="OrthoDB" id="9809288at2"/>
<evidence type="ECO:0000256" key="5">
    <source>
        <dbReference type="ARBA" id="ARBA00022857"/>
    </source>
</evidence>
<dbReference type="GO" id="GO:0046256">
    <property type="term" value="P:2,4,6-trinitrotoluene catabolic process"/>
    <property type="evidence" value="ECO:0007669"/>
    <property type="project" value="TreeGrafter"/>
</dbReference>
<dbReference type="InterPro" id="IPR050627">
    <property type="entry name" value="Nitroreductase/BluB"/>
</dbReference>
<organism evidence="9 10">
    <name type="scientific">Stenotrophomonas maltophilia</name>
    <name type="common">Pseudomonas maltophilia</name>
    <name type="synonym">Xanthomonas maltophilia</name>
    <dbReference type="NCBI Taxonomy" id="40324"/>
    <lineage>
        <taxon>Bacteria</taxon>
        <taxon>Pseudomonadati</taxon>
        <taxon>Pseudomonadota</taxon>
        <taxon>Gammaproteobacteria</taxon>
        <taxon>Lysobacterales</taxon>
        <taxon>Lysobacteraceae</taxon>
        <taxon>Stenotrophomonas</taxon>
        <taxon>Stenotrophomonas maltophilia group</taxon>
    </lineage>
</organism>
<dbReference type="GO" id="GO:0046857">
    <property type="term" value="F:oxidoreductase activity, acting on other nitrogenous compounds as donors, with NAD or NADP as acceptor"/>
    <property type="evidence" value="ECO:0007669"/>
    <property type="project" value="TreeGrafter"/>
</dbReference>
<keyword evidence="5" id="KW-0521">NADP</keyword>
<dbReference type="SUPFAM" id="SSF55469">
    <property type="entry name" value="FMN-dependent nitroreductase-like"/>
    <property type="match status" value="1"/>
</dbReference>
<evidence type="ECO:0000256" key="4">
    <source>
        <dbReference type="ARBA" id="ARBA00022643"/>
    </source>
</evidence>
<comment type="similarity">
    <text evidence="2">Belongs to the nitroreductase family.</text>
</comment>
<evidence type="ECO:0000256" key="1">
    <source>
        <dbReference type="ARBA" id="ARBA00001917"/>
    </source>
</evidence>
<proteinExistence type="inferred from homology"/>
<comment type="cofactor">
    <cofactor evidence="1">
        <name>FMN</name>
        <dbReference type="ChEBI" id="CHEBI:58210"/>
    </cofactor>
</comment>
<keyword evidence="7" id="KW-0520">NAD</keyword>
<dbReference type="Proteomes" id="UP000198157">
    <property type="component" value="Unassembled WGS sequence"/>
</dbReference>
<evidence type="ECO:0000256" key="3">
    <source>
        <dbReference type="ARBA" id="ARBA00022630"/>
    </source>
</evidence>
<dbReference type="Pfam" id="PF00881">
    <property type="entry name" value="Nitroreductase"/>
    <property type="match status" value="1"/>
</dbReference>
<dbReference type="GO" id="GO:0005829">
    <property type="term" value="C:cytosol"/>
    <property type="evidence" value="ECO:0007669"/>
    <property type="project" value="TreeGrafter"/>
</dbReference>
<evidence type="ECO:0000313" key="10">
    <source>
        <dbReference type="Proteomes" id="UP000198157"/>
    </source>
</evidence>
<evidence type="ECO:0000256" key="2">
    <source>
        <dbReference type="ARBA" id="ARBA00007118"/>
    </source>
</evidence>
<keyword evidence="6" id="KW-0560">Oxidoreductase</keyword>
<dbReference type="AlphaFoldDB" id="A0A246HHJ7"/>
<reference evidence="9 10" key="1">
    <citation type="submission" date="2017-06" db="EMBL/GenBank/DDBJ databases">
        <authorList>
            <person name="Kim H.J."/>
            <person name="Triplett B.A."/>
        </authorList>
    </citation>
    <scope>NUCLEOTIDE SEQUENCE [LARGE SCALE GENOMIC DNA]</scope>
    <source>
        <strain evidence="9 10">13146</strain>
    </source>
</reference>
<comment type="caution">
    <text evidence="9">The sequence shown here is derived from an EMBL/GenBank/DDBJ whole genome shotgun (WGS) entry which is preliminary data.</text>
</comment>
<protein>
    <submittedName>
        <fullName evidence="9">NAD(P)H nitroreductase</fullName>
    </submittedName>
</protein>
<evidence type="ECO:0000259" key="8">
    <source>
        <dbReference type="Pfam" id="PF00881"/>
    </source>
</evidence>
<name>A0A246HHJ7_STEMA</name>
<sequence length="217" mass="23771">MTLAPVARRRHTTKAYDPARKLPPAVLHDLLDVLHHAPSSVNSQPWHFLVAGTDQARARIARATRPDQPYNTAKITDASHVIVFATRTGIDDAYLAQVIEQETADGRYPTPEAREGQRGALHHYVDLHRHTLGDVQHWMQKQTYLALGTLLLAAGVHGIDATPMEGFDAAVLDAELGLGERGLTSVVLVALGYGSEANFNADLPKSRLPKDQVFTHL</sequence>
<dbReference type="PANTHER" id="PTHR23026">
    <property type="entry name" value="NADPH NITROREDUCTASE"/>
    <property type="match status" value="1"/>
</dbReference>
<feature type="domain" description="Nitroreductase" evidence="8">
    <location>
        <begin position="8"/>
        <end position="193"/>
    </location>
</feature>
<dbReference type="InterPro" id="IPR033878">
    <property type="entry name" value="NfsB-like"/>
</dbReference>
<dbReference type="InterPro" id="IPR000415">
    <property type="entry name" value="Nitroreductase-like"/>
</dbReference>
<dbReference type="Gene3D" id="3.40.109.10">
    <property type="entry name" value="NADH Oxidase"/>
    <property type="match status" value="1"/>
</dbReference>
<accession>A0A246HHJ7</accession>
<keyword evidence="4" id="KW-0288">FMN</keyword>